<comment type="caution">
    <text evidence="4">The sequence shown here is derived from an EMBL/GenBank/DDBJ whole genome shotgun (WGS) entry which is preliminary data.</text>
</comment>
<dbReference type="GO" id="GO:0016887">
    <property type="term" value="F:ATP hydrolysis activity"/>
    <property type="evidence" value="ECO:0007669"/>
    <property type="project" value="TreeGrafter"/>
</dbReference>
<keyword evidence="1" id="KW-0067">ATP-binding</keyword>
<keyword evidence="6" id="KW-1185">Reference proteome</keyword>
<dbReference type="Proteomes" id="UP001642409">
    <property type="component" value="Unassembled WGS sequence"/>
</dbReference>
<name>A0AA86UPK7_9EUKA</name>
<reference evidence="5 6" key="2">
    <citation type="submission" date="2024-07" db="EMBL/GenBank/DDBJ databases">
        <authorList>
            <person name="Akdeniz Z."/>
        </authorList>
    </citation>
    <scope>NUCLEOTIDE SEQUENCE [LARGE SCALE GENOMIC DNA]</scope>
</reference>
<dbReference type="PRINTS" id="PR00380">
    <property type="entry name" value="KINESINHEAVY"/>
</dbReference>
<dbReference type="SMART" id="SM00129">
    <property type="entry name" value="KISc"/>
    <property type="match status" value="1"/>
</dbReference>
<dbReference type="PANTHER" id="PTHR24115:SF578">
    <property type="entry name" value="KINESIN-LIKE PROTEIN KIFC1"/>
    <property type="match status" value="1"/>
</dbReference>
<dbReference type="AlphaFoldDB" id="A0AA86UPK7"/>
<dbReference type="GO" id="GO:0005874">
    <property type="term" value="C:microtubule"/>
    <property type="evidence" value="ECO:0007669"/>
    <property type="project" value="TreeGrafter"/>
</dbReference>
<evidence type="ECO:0000313" key="4">
    <source>
        <dbReference type="EMBL" id="CAI9959441.1"/>
    </source>
</evidence>
<evidence type="ECO:0000259" key="3">
    <source>
        <dbReference type="PROSITE" id="PS50067"/>
    </source>
</evidence>
<dbReference type="GO" id="GO:0003777">
    <property type="term" value="F:microtubule motor activity"/>
    <property type="evidence" value="ECO:0007669"/>
    <property type="project" value="InterPro"/>
</dbReference>
<keyword evidence="1" id="KW-0505">Motor protein</keyword>
<dbReference type="PANTHER" id="PTHR24115">
    <property type="entry name" value="KINESIN-RELATED"/>
    <property type="match status" value="1"/>
</dbReference>
<dbReference type="InterPro" id="IPR027417">
    <property type="entry name" value="P-loop_NTPase"/>
</dbReference>
<dbReference type="Gene3D" id="3.40.850.10">
    <property type="entry name" value="Kinesin motor domain"/>
    <property type="match status" value="1"/>
</dbReference>
<evidence type="ECO:0000256" key="2">
    <source>
        <dbReference type="SAM" id="Coils"/>
    </source>
</evidence>
<keyword evidence="2" id="KW-0175">Coiled coil</keyword>
<dbReference type="InterPro" id="IPR036961">
    <property type="entry name" value="Kinesin_motor_dom_sf"/>
</dbReference>
<dbReference type="GO" id="GO:0005871">
    <property type="term" value="C:kinesin complex"/>
    <property type="evidence" value="ECO:0007669"/>
    <property type="project" value="TreeGrafter"/>
</dbReference>
<dbReference type="SUPFAM" id="SSF52540">
    <property type="entry name" value="P-loop containing nucleoside triphosphate hydrolases"/>
    <property type="match status" value="1"/>
</dbReference>
<dbReference type="PROSITE" id="PS50067">
    <property type="entry name" value="KINESIN_MOTOR_2"/>
    <property type="match status" value="1"/>
</dbReference>
<proteinExistence type="inferred from homology"/>
<dbReference type="GO" id="GO:0007018">
    <property type="term" value="P:microtubule-based movement"/>
    <property type="evidence" value="ECO:0007669"/>
    <property type="project" value="InterPro"/>
</dbReference>
<dbReference type="GO" id="GO:0005524">
    <property type="term" value="F:ATP binding"/>
    <property type="evidence" value="ECO:0007669"/>
    <property type="project" value="UniProtKB-UniRule"/>
</dbReference>
<sequence length="459" mass="51735">MSSDILTASQLNSGTSTTGIQVVARIRPSLQHERQLAYPCIFKTNQCVCTTDPQNKLLTSEHPFDAVFGPESTQSEVFSSLQQNIYNALCGVPLLQINYGVTSSGKTYTLFGTEQQPGLLTLSSQFIKQNLPEARLFISVVQIYLNQVSDLLNNCSTLKALATQADPLPGRVFKEFRSETELNQLLKKALALREQSATNNNSQSSRSHCLIYLVIQHNDGQNQLCFVDLAGSEPFQATQSKICQQESSFIRTSLLMLDKAIRDLKNLSSNNSNSVSFRSSQLTMCLRPFLQPKLVNTKFELPGSISLILNLHSNAEGFYSNKETLNLGLLTKEIKNYAKTPSRLGQLGQSVLQVAKSVRSSMSMNNSMNASQISELDEEYIAIRRQEWDWVQEQFSQLGEQLYKMQEQVEDEIIEARRDTVKEMQELMELELQAQKDEYELELLEKDEEIRKLKTALGL</sequence>
<evidence type="ECO:0000313" key="6">
    <source>
        <dbReference type="Proteomes" id="UP001642409"/>
    </source>
</evidence>
<organism evidence="4">
    <name type="scientific">Hexamita inflata</name>
    <dbReference type="NCBI Taxonomy" id="28002"/>
    <lineage>
        <taxon>Eukaryota</taxon>
        <taxon>Metamonada</taxon>
        <taxon>Diplomonadida</taxon>
        <taxon>Hexamitidae</taxon>
        <taxon>Hexamitinae</taxon>
        <taxon>Hexamita</taxon>
    </lineage>
</organism>
<dbReference type="InterPro" id="IPR001752">
    <property type="entry name" value="Kinesin_motor_dom"/>
</dbReference>
<dbReference type="GO" id="GO:0008017">
    <property type="term" value="F:microtubule binding"/>
    <property type="evidence" value="ECO:0007669"/>
    <property type="project" value="InterPro"/>
</dbReference>
<evidence type="ECO:0000256" key="1">
    <source>
        <dbReference type="PROSITE-ProRule" id="PRU00283"/>
    </source>
</evidence>
<dbReference type="Pfam" id="PF00225">
    <property type="entry name" value="Kinesin"/>
    <property type="match status" value="1"/>
</dbReference>
<dbReference type="InterPro" id="IPR027640">
    <property type="entry name" value="Kinesin-like_fam"/>
</dbReference>
<comment type="similarity">
    <text evidence="1">Belongs to the TRAFAC class myosin-kinesin ATPase superfamily. Kinesin family.</text>
</comment>
<dbReference type="EMBL" id="CATOUU010000918">
    <property type="protein sequence ID" value="CAI9959441.1"/>
    <property type="molecule type" value="Genomic_DNA"/>
</dbReference>
<feature type="coiled-coil region" evidence="2">
    <location>
        <begin position="427"/>
        <end position="456"/>
    </location>
</feature>
<dbReference type="EMBL" id="CAXDID020000106">
    <property type="protein sequence ID" value="CAL6027987.1"/>
    <property type="molecule type" value="Genomic_DNA"/>
</dbReference>
<keyword evidence="1" id="KW-0547">Nucleotide-binding</keyword>
<reference evidence="4" key="1">
    <citation type="submission" date="2023-06" db="EMBL/GenBank/DDBJ databases">
        <authorList>
            <person name="Kurt Z."/>
        </authorList>
    </citation>
    <scope>NUCLEOTIDE SEQUENCE</scope>
</reference>
<gene>
    <name evidence="5" type="ORF">HINF_LOCUS31588</name>
    <name evidence="4" type="ORF">HINF_LOCUS47086</name>
</gene>
<feature type="binding site" evidence="1">
    <location>
        <begin position="100"/>
        <end position="107"/>
    </location>
    <ligand>
        <name>ATP</name>
        <dbReference type="ChEBI" id="CHEBI:30616"/>
    </ligand>
</feature>
<feature type="domain" description="Kinesin motor" evidence="3">
    <location>
        <begin position="19"/>
        <end position="334"/>
    </location>
</feature>
<protein>
    <submittedName>
        <fullName evidence="4">Kinesin-like protein</fullName>
    </submittedName>
    <submittedName>
        <fullName evidence="5">Kinesin-like_protein</fullName>
    </submittedName>
</protein>
<accession>A0AA86UPK7</accession>
<evidence type="ECO:0000313" key="5">
    <source>
        <dbReference type="EMBL" id="CAL6027987.1"/>
    </source>
</evidence>